<dbReference type="InterPro" id="IPR047930">
    <property type="entry name" value="Transpos_IS6"/>
</dbReference>
<evidence type="ECO:0000313" key="2">
    <source>
        <dbReference type="Proteomes" id="UP001597185"/>
    </source>
</evidence>
<accession>A0ABD6C0V6</accession>
<reference evidence="1 2" key="1">
    <citation type="journal article" date="2019" name="Int. J. Syst. Evol. Microbiol.">
        <title>The Global Catalogue of Microorganisms (GCM) 10K type strain sequencing project: providing services to taxonomists for standard genome sequencing and annotation.</title>
        <authorList>
            <consortium name="The Broad Institute Genomics Platform"/>
            <consortium name="The Broad Institute Genome Sequencing Center for Infectious Disease"/>
            <person name="Wu L."/>
            <person name="Ma J."/>
        </authorList>
    </citation>
    <scope>NUCLEOTIDE SEQUENCE [LARGE SCALE GENOMIC DNA]</scope>
    <source>
        <strain evidence="1 2">CGMCC 1.12689</strain>
    </source>
</reference>
<dbReference type="PANTHER" id="PTHR39967">
    <property type="match status" value="1"/>
</dbReference>
<proteinExistence type="predicted"/>
<gene>
    <name evidence="1" type="ORF">ACFR9T_10460</name>
</gene>
<comment type="caution">
    <text evidence="1">The sequence shown here is derived from an EMBL/GenBank/DDBJ whole genome shotgun (WGS) entry which is preliminary data.</text>
</comment>
<dbReference type="EMBL" id="JBHUDB010000007">
    <property type="protein sequence ID" value="MFD1571004.1"/>
    <property type="molecule type" value="Genomic_DNA"/>
</dbReference>
<dbReference type="Proteomes" id="UP001597185">
    <property type="component" value="Unassembled WGS sequence"/>
</dbReference>
<evidence type="ECO:0000313" key="1">
    <source>
        <dbReference type="EMBL" id="MFD1571004.1"/>
    </source>
</evidence>
<sequence length="219" mass="25583">MAEIDRLSERIAWIDLSFVERDRTPRWAIEVGIRCHLAGMSLREVSKFLESFGISRSHVAIHNWVHKADLQPISTVSADQLAVDEKMIRLHGQKFWLYGAVDPYTNEILHLSLYPTATKQTTRWFLTELHRRYQLDDVEFLVDDAEYLVDDAEYLGPVLAEDGYRFRVIRHGNRNAIERVFWEIERRTSSFANSFSNVALETAQNWLEAVAVYHNSRQT</sequence>
<dbReference type="AlphaFoldDB" id="A0ABD6C0V6"/>
<dbReference type="PANTHER" id="PTHR39967:SF1">
    <property type="entry name" value="ISH14-TYPE TRANSPOSASE HSIRS44"/>
    <property type="match status" value="1"/>
</dbReference>
<keyword evidence="2" id="KW-1185">Reference proteome</keyword>
<name>A0ABD6C0V6_9EURY</name>
<dbReference type="RefSeq" id="WP_379812210.1">
    <property type="nucleotide sequence ID" value="NZ_JBHUDB010000007.1"/>
</dbReference>
<organism evidence="1 2">
    <name type="scientific">Halorubrum laminariae</name>
    <dbReference type="NCBI Taxonomy" id="1433523"/>
    <lineage>
        <taxon>Archaea</taxon>
        <taxon>Methanobacteriati</taxon>
        <taxon>Methanobacteriota</taxon>
        <taxon>Stenosarchaea group</taxon>
        <taxon>Halobacteria</taxon>
        <taxon>Halobacteriales</taxon>
        <taxon>Haloferacaceae</taxon>
        <taxon>Halorubrum</taxon>
    </lineage>
</organism>
<protein>
    <submittedName>
        <fullName evidence="1">IS6 family transposase</fullName>
    </submittedName>
</protein>
<dbReference type="NCBIfam" id="NF033587">
    <property type="entry name" value="transpos_IS6"/>
    <property type="match status" value="1"/>
</dbReference>